<protein>
    <submittedName>
        <fullName evidence="2">Uncharacterized protein</fullName>
    </submittedName>
</protein>
<reference evidence="2" key="2">
    <citation type="submission" date="2013-10" db="EMBL/GenBank/DDBJ databases">
        <authorList>
            <person name="Aslett M."/>
        </authorList>
    </citation>
    <scope>NUCLEOTIDE SEQUENCE</scope>
    <source>
        <strain evidence="2">Houghton</strain>
    </source>
</reference>
<organism evidence="2 3">
    <name type="scientific">Eimeria acervulina</name>
    <name type="common">Coccidian parasite</name>
    <dbReference type="NCBI Taxonomy" id="5801"/>
    <lineage>
        <taxon>Eukaryota</taxon>
        <taxon>Sar</taxon>
        <taxon>Alveolata</taxon>
        <taxon>Apicomplexa</taxon>
        <taxon>Conoidasida</taxon>
        <taxon>Coccidia</taxon>
        <taxon>Eucoccidiorida</taxon>
        <taxon>Eimeriorina</taxon>
        <taxon>Eimeriidae</taxon>
        <taxon>Eimeria</taxon>
    </lineage>
</organism>
<dbReference type="EMBL" id="HG671978">
    <property type="protein sequence ID" value="CDI82036.1"/>
    <property type="molecule type" value="Genomic_DNA"/>
</dbReference>
<gene>
    <name evidence="2" type="ORF">EAH_00024850</name>
</gene>
<keyword evidence="1" id="KW-1133">Transmembrane helix</keyword>
<feature type="transmembrane region" description="Helical" evidence="1">
    <location>
        <begin position="165"/>
        <end position="187"/>
    </location>
</feature>
<keyword evidence="1" id="KW-0472">Membrane</keyword>
<dbReference type="OrthoDB" id="410725at2759"/>
<evidence type="ECO:0000313" key="3">
    <source>
        <dbReference type="Proteomes" id="UP000018050"/>
    </source>
</evidence>
<keyword evidence="3" id="KW-1185">Reference proteome</keyword>
<evidence type="ECO:0000313" key="2">
    <source>
        <dbReference type="EMBL" id="CDI82036.1"/>
    </source>
</evidence>
<dbReference type="RefSeq" id="XP_013248424.1">
    <property type="nucleotide sequence ID" value="XM_013392970.1"/>
</dbReference>
<feature type="transmembrane region" description="Helical" evidence="1">
    <location>
        <begin position="199"/>
        <end position="217"/>
    </location>
</feature>
<evidence type="ECO:0000256" key="1">
    <source>
        <dbReference type="SAM" id="Phobius"/>
    </source>
</evidence>
<dbReference type="OMA" id="YDLGICL"/>
<dbReference type="AlphaFoldDB" id="U6GPB2"/>
<proteinExistence type="predicted"/>
<dbReference type="GeneID" id="25270555"/>
<name>U6GPB2_EIMAC</name>
<dbReference type="VEuPathDB" id="ToxoDB:EAH_00024850"/>
<dbReference type="Proteomes" id="UP000018050">
    <property type="component" value="Unassembled WGS sequence"/>
</dbReference>
<sequence length="374" mass="39481">MYQYPSFPDFLGRRNPIWADHLVPGSAWSLFDGLRNPDFFPHVPGIGRQASLKAGGFSLPGEFASYFRTKQQLPLQDDGVYKQQQERPPRKLNSETTLGAFITIAAEGDYEPQRLVERHLKDLGFPSSFVWCWRLAAFCFFFLLFVSVDKCQPQSTHPTQAPFPFWTRVVLAALAAAAATFLLLAAAWWGVEAAAGRRLAVAAAAVAAAAVVFRLVLPRLLPATPQVEQNSSGGKYYDLGICLQVPSGMSAAAGAGGAAAAADSQAAAAPEHKQGTVIRWTTTPALGPLLQDTIRKCPGIAAASPGSAAASPATVTSTTAAASSDASSVYGAAYKKSAAVGVYAQQPFLQTRAGSLTNISPHIAPQKSASQGSI</sequence>
<keyword evidence="1" id="KW-0812">Transmembrane</keyword>
<accession>U6GPB2</accession>
<feature type="transmembrane region" description="Helical" evidence="1">
    <location>
        <begin position="123"/>
        <end position="145"/>
    </location>
</feature>
<reference evidence="2" key="1">
    <citation type="submission" date="2013-10" db="EMBL/GenBank/DDBJ databases">
        <title>Genomic analysis of the causative agents of coccidiosis in chickens.</title>
        <authorList>
            <person name="Reid A.J."/>
            <person name="Blake D."/>
            <person name="Billington K."/>
            <person name="Browne H."/>
            <person name="Dunn M."/>
            <person name="Hung S."/>
            <person name="Kawahara F."/>
            <person name="Miranda-Saavedra D."/>
            <person name="Mourier T."/>
            <person name="Nagra H."/>
            <person name="Otto T.D."/>
            <person name="Rawlings N."/>
            <person name="Sanchez A."/>
            <person name="Sanders M."/>
            <person name="Subramaniam C."/>
            <person name="Tay Y."/>
            <person name="Dear P."/>
            <person name="Doerig C."/>
            <person name="Gruber A."/>
            <person name="Parkinson J."/>
            <person name="Shirley M."/>
            <person name="Wan K.L."/>
            <person name="Berriman M."/>
            <person name="Tomley F."/>
            <person name="Pain A."/>
        </authorList>
    </citation>
    <scope>NUCLEOTIDE SEQUENCE</scope>
    <source>
        <strain evidence="2">Houghton</strain>
    </source>
</reference>